<dbReference type="Proteomes" id="UP000235036">
    <property type="component" value="Unassembled WGS sequence"/>
</dbReference>
<dbReference type="InterPro" id="IPR050557">
    <property type="entry name" value="RTX_toxin/Mannuronan_C5-epim"/>
</dbReference>
<reference evidence="3 4" key="1">
    <citation type="submission" date="2017-08" db="EMBL/GenBank/DDBJ databases">
        <title>Genomes of Fischerella (Mastigocladus) sp. strains.</title>
        <authorList>
            <person name="Miller S.R."/>
        </authorList>
    </citation>
    <scope>NUCLEOTIDE SEQUENCE [LARGE SCALE GENOMIC DNA]</scope>
    <source>
        <strain evidence="3 4">CCMEE 5323</strain>
    </source>
</reference>
<organism evidence="3 4">
    <name type="scientific">Fischerella muscicola CCMEE 5323</name>
    <dbReference type="NCBI Taxonomy" id="2019572"/>
    <lineage>
        <taxon>Bacteria</taxon>
        <taxon>Bacillati</taxon>
        <taxon>Cyanobacteriota</taxon>
        <taxon>Cyanophyceae</taxon>
        <taxon>Nostocales</taxon>
        <taxon>Hapalosiphonaceae</taxon>
        <taxon>Fischerella</taxon>
    </lineage>
</organism>
<dbReference type="GO" id="GO:0005615">
    <property type="term" value="C:extracellular space"/>
    <property type="evidence" value="ECO:0007669"/>
    <property type="project" value="InterPro"/>
</dbReference>
<dbReference type="InterPro" id="IPR018511">
    <property type="entry name" value="Hemolysin-typ_Ca-bd_CS"/>
</dbReference>
<evidence type="ECO:0000313" key="3">
    <source>
        <dbReference type="EMBL" id="PLZ88828.1"/>
    </source>
</evidence>
<dbReference type="AlphaFoldDB" id="A0A2N6K1W8"/>
<keyword evidence="4" id="KW-1185">Reference proteome</keyword>
<dbReference type="SUPFAM" id="SSF51120">
    <property type="entry name" value="beta-Roll"/>
    <property type="match status" value="1"/>
</dbReference>
<dbReference type="Gene3D" id="2.150.10.10">
    <property type="entry name" value="Serralysin-like metalloprotease, C-terminal"/>
    <property type="match status" value="1"/>
</dbReference>
<name>A0A2N6K1W8_FISMU</name>
<dbReference type="Pfam" id="PF00353">
    <property type="entry name" value="HemolysinCabind"/>
    <property type="match status" value="1"/>
</dbReference>
<dbReference type="PANTHER" id="PTHR38340:SF1">
    <property type="entry name" value="S-LAYER PROTEIN"/>
    <property type="match status" value="1"/>
</dbReference>
<dbReference type="InterPro" id="IPR017853">
    <property type="entry name" value="GH"/>
</dbReference>
<evidence type="ECO:0000256" key="1">
    <source>
        <dbReference type="ARBA" id="ARBA00004613"/>
    </source>
</evidence>
<dbReference type="InterPro" id="IPR019960">
    <property type="entry name" value="T1SS_VCA0849"/>
</dbReference>
<dbReference type="GO" id="GO:0005509">
    <property type="term" value="F:calcium ion binding"/>
    <property type="evidence" value="ECO:0007669"/>
    <property type="project" value="InterPro"/>
</dbReference>
<dbReference type="PANTHER" id="PTHR38340">
    <property type="entry name" value="S-LAYER PROTEIN"/>
    <property type="match status" value="1"/>
</dbReference>
<dbReference type="SUPFAM" id="SSF51445">
    <property type="entry name" value="(Trans)glycosidases"/>
    <property type="match status" value="1"/>
</dbReference>
<comment type="subcellular location">
    <subcellularLocation>
        <location evidence="1">Secreted</location>
    </subcellularLocation>
</comment>
<gene>
    <name evidence="3" type="ORF">CEN44_14465</name>
</gene>
<protein>
    <submittedName>
        <fullName evidence="3">Type 1 secretion target domain protein</fullName>
    </submittedName>
</protein>
<proteinExistence type="predicted"/>
<dbReference type="InterPro" id="IPR001343">
    <property type="entry name" value="Hemolysn_Ca-bd"/>
</dbReference>
<comment type="caution">
    <text evidence="3">The sequence shown here is derived from an EMBL/GenBank/DDBJ whole genome shotgun (WGS) entry which is preliminary data.</text>
</comment>
<keyword evidence="2" id="KW-0964">Secreted</keyword>
<evidence type="ECO:0000313" key="4">
    <source>
        <dbReference type="Proteomes" id="UP000235036"/>
    </source>
</evidence>
<evidence type="ECO:0000256" key="2">
    <source>
        <dbReference type="ARBA" id="ARBA00022525"/>
    </source>
</evidence>
<dbReference type="RefSeq" id="WP_102205336.1">
    <property type="nucleotide sequence ID" value="NZ_CAWNVR010000419.1"/>
</dbReference>
<dbReference type="NCBIfam" id="TIGR03661">
    <property type="entry name" value="T1SS_VCA0849"/>
    <property type="match status" value="1"/>
</dbReference>
<dbReference type="EMBL" id="NRQW01000317">
    <property type="protein sequence ID" value="PLZ88828.1"/>
    <property type="molecule type" value="Genomic_DNA"/>
</dbReference>
<dbReference type="PROSITE" id="PS00330">
    <property type="entry name" value="HEMOLYSIN_CALCIUM"/>
    <property type="match status" value="2"/>
</dbReference>
<sequence>MANTLGINLNGVCYWSSQLPFLDHFKTASDWMPQNSKSGDKPQGIQLDLDENGWVKSLPKSGSGNYDSVQTLVNLISPTPGVKENYPSGKYVVLYEGEGKLEYGLDAKLDTSASKPGRDVINVTPSTKGISLSLTETDPKGTGNYLRNIRLVPEAEEKNYQTQVFNPTFVEKTDNYSTLRFMDWMGTNNSKQSDWQNRPTVDSSTYTYFNKGVPVEVMVDLANRTGANPWFNMPHQASDEYMANFAKVVKEKLNPNLKVYVEYSNEVWNGVFGQHQWAQEQGQKLGGDWTDWHSRRTEQMGDIWDKAFGNDSDRVVTVLGAQNGNLQLTDQLMQKVKAYDPNTTVDAIGIAPYLGIFVTPNKQDWTLAESEVESWTKDSDGGLNKVFDYLNKTELPKQLDNISKHSEQAKKYGLDLVGYEGGQHLTGLSGSENNQAITDLFIKANRDPRMGQVYKEYLEGWDKLSGDSELVAYSDIVTPTKWGAWGALEHVNQSTSPKWEVIQDFINNGGNSQSATPVTQAASNESDTLNNGQSQTEVKGYMRDRGIDILMGGSGNDELSGGKGKDALNGGDGDDQIIASLGEDELTGGAGRDRFIYQDVQSQGDTITDFDHNQDAIDLRQIMSGPAYSGSNKFSDYLEFQQVGTDTAVRLDMDGSQKSGGFENLMMLSNVDASSLSPSNFVLA</sequence>
<dbReference type="PRINTS" id="PR00313">
    <property type="entry name" value="CABNDNGRPT"/>
</dbReference>
<accession>A0A2N6K1W8</accession>
<dbReference type="InterPro" id="IPR011049">
    <property type="entry name" value="Serralysin-like_metalloprot_C"/>
</dbReference>